<sequence length="293" mass="30669">MQSETRPAADAARTEVAVRGDGAPVLVVHGTPGGIDGAEIMARFLPSDGFRVVTLSRPGYLGTPLDPDHASLDDEADRYAVVLDELGIDRVAVLAWSGGGPAAYRFAARHPDRVRSLVVAAGLSGRWTPPHPGPLEWVVTHTRVGAALARAAARVAPAVVVRSAEAGVSSLRGAALGEHVRGVLADPGRRAFVLDLATTGNTSGRHRPGWDNDVRTLGAVTDLGLDDVHAPTLLVHGDADTDVDPSHSARAAAEVPGAELLTLPGGTHFALWAHRDAEAVQERVRDHLRLGLD</sequence>
<dbReference type="OrthoDB" id="3249793at2"/>
<gene>
    <name evidence="2" type="ORF">EDF64_1195</name>
</gene>
<evidence type="ECO:0000259" key="1">
    <source>
        <dbReference type="Pfam" id="PF00561"/>
    </source>
</evidence>
<reference evidence="2 3" key="1">
    <citation type="submission" date="2019-03" db="EMBL/GenBank/DDBJ databases">
        <title>Genomic analyses of the natural microbiome of Caenorhabditis elegans.</title>
        <authorList>
            <person name="Samuel B."/>
        </authorList>
    </citation>
    <scope>NUCLEOTIDE SEQUENCE [LARGE SCALE GENOMIC DNA]</scope>
    <source>
        <strain evidence="2 3">JUb65</strain>
    </source>
</reference>
<dbReference type="RefSeq" id="WP_133521264.1">
    <property type="nucleotide sequence ID" value="NZ_SNVW01000019.1"/>
</dbReference>
<dbReference type="GO" id="GO:0003824">
    <property type="term" value="F:catalytic activity"/>
    <property type="evidence" value="ECO:0007669"/>
    <property type="project" value="UniProtKB-ARBA"/>
</dbReference>
<dbReference type="Pfam" id="PF00561">
    <property type="entry name" value="Abhydrolase_1"/>
    <property type="match status" value="1"/>
</dbReference>
<dbReference type="Proteomes" id="UP000295764">
    <property type="component" value="Unassembled WGS sequence"/>
</dbReference>
<accession>A0A4R6DBP2</accession>
<dbReference type="InterPro" id="IPR029058">
    <property type="entry name" value="AB_hydrolase_fold"/>
</dbReference>
<proteinExistence type="predicted"/>
<protein>
    <submittedName>
        <fullName evidence="2">Pimeloyl-ACP methyl ester carboxylesterase</fullName>
    </submittedName>
</protein>
<dbReference type="SUPFAM" id="SSF53474">
    <property type="entry name" value="alpha/beta-Hydrolases"/>
    <property type="match status" value="1"/>
</dbReference>
<evidence type="ECO:0000313" key="3">
    <source>
        <dbReference type="Proteomes" id="UP000295764"/>
    </source>
</evidence>
<dbReference type="PANTHER" id="PTHR43433:SF5">
    <property type="entry name" value="AB HYDROLASE-1 DOMAIN-CONTAINING PROTEIN"/>
    <property type="match status" value="1"/>
</dbReference>
<dbReference type="InterPro" id="IPR050471">
    <property type="entry name" value="AB_hydrolase"/>
</dbReference>
<name>A0A4R6DBP2_9MICO</name>
<dbReference type="EMBL" id="SNVW01000019">
    <property type="protein sequence ID" value="TDN41514.1"/>
    <property type="molecule type" value="Genomic_DNA"/>
</dbReference>
<dbReference type="InterPro" id="IPR000073">
    <property type="entry name" value="AB_hydrolase_1"/>
</dbReference>
<organism evidence="2 3">
    <name type="scientific">Curtobacterium flaccumfaciens</name>
    <dbReference type="NCBI Taxonomy" id="2035"/>
    <lineage>
        <taxon>Bacteria</taxon>
        <taxon>Bacillati</taxon>
        <taxon>Actinomycetota</taxon>
        <taxon>Actinomycetes</taxon>
        <taxon>Micrococcales</taxon>
        <taxon>Microbacteriaceae</taxon>
        <taxon>Curtobacterium</taxon>
    </lineage>
</organism>
<dbReference type="PANTHER" id="PTHR43433">
    <property type="entry name" value="HYDROLASE, ALPHA/BETA FOLD FAMILY PROTEIN"/>
    <property type="match status" value="1"/>
</dbReference>
<feature type="domain" description="AB hydrolase-1" evidence="1">
    <location>
        <begin position="24"/>
        <end position="272"/>
    </location>
</feature>
<evidence type="ECO:0000313" key="2">
    <source>
        <dbReference type="EMBL" id="TDN41514.1"/>
    </source>
</evidence>
<comment type="caution">
    <text evidence="2">The sequence shown here is derived from an EMBL/GenBank/DDBJ whole genome shotgun (WGS) entry which is preliminary data.</text>
</comment>
<dbReference type="Gene3D" id="3.40.50.1820">
    <property type="entry name" value="alpha/beta hydrolase"/>
    <property type="match status" value="1"/>
</dbReference>
<dbReference type="AlphaFoldDB" id="A0A4R6DBP2"/>